<protein>
    <submittedName>
        <fullName evidence="2">Uncharacterized protein</fullName>
    </submittedName>
</protein>
<dbReference type="EMBL" id="ACCF01000036">
    <property type="protein sequence ID" value="EEF69302.1"/>
    <property type="molecule type" value="Genomic_DNA"/>
</dbReference>
<organism evidence="2 3">
    <name type="scientific">Holdemania filiformis DSM 12042</name>
    <dbReference type="NCBI Taxonomy" id="545696"/>
    <lineage>
        <taxon>Bacteria</taxon>
        <taxon>Bacillati</taxon>
        <taxon>Bacillota</taxon>
        <taxon>Erysipelotrichia</taxon>
        <taxon>Erysipelotrichales</taxon>
        <taxon>Erysipelotrichaceae</taxon>
        <taxon>Holdemania</taxon>
    </lineage>
</organism>
<dbReference type="AlphaFoldDB" id="B9Y3Z7"/>
<dbReference type="Proteomes" id="UP000005950">
    <property type="component" value="Unassembled WGS sequence"/>
</dbReference>
<feature type="transmembrane region" description="Helical" evidence="1">
    <location>
        <begin position="6"/>
        <end position="32"/>
    </location>
</feature>
<name>B9Y3Z7_9FIRM</name>
<keyword evidence="1" id="KW-0812">Transmembrane</keyword>
<evidence type="ECO:0000256" key="1">
    <source>
        <dbReference type="SAM" id="Phobius"/>
    </source>
</evidence>
<reference evidence="2 3" key="2">
    <citation type="submission" date="2009-02" db="EMBL/GenBank/DDBJ databases">
        <title>Draft genome sequence of Holdemania filiformis DSM 12042.</title>
        <authorList>
            <person name="Sudarsanam P."/>
            <person name="Ley R."/>
            <person name="Guruge J."/>
            <person name="Turnbaugh P.J."/>
            <person name="Mahowald M."/>
            <person name="Liep D."/>
            <person name="Gordon J."/>
        </authorList>
    </citation>
    <scope>NUCLEOTIDE SEQUENCE [LARGE SCALE GENOMIC DNA]</scope>
    <source>
        <strain evidence="2 3">DSM 12042</strain>
    </source>
</reference>
<reference evidence="2 3" key="1">
    <citation type="submission" date="2008-12" db="EMBL/GenBank/DDBJ databases">
        <authorList>
            <person name="Fulton L."/>
            <person name="Clifton S."/>
            <person name="Fulton B."/>
            <person name="Xu J."/>
            <person name="Minx P."/>
            <person name="Pepin K.H."/>
            <person name="Johnson M."/>
            <person name="Bhonagiri V."/>
            <person name="Nash W.E."/>
            <person name="Mardis E.R."/>
            <person name="Wilson R.K."/>
        </authorList>
    </citation>
    <scope>NUCLEOTIDE SEQUENCE [LARGE SCALE GENOMIC DNA]</scope>
    <source>
        <strain evidence="2 3">DSM 12042</strain>
    </source>
</reference>
<sequence length="64" mass="7637">MNYFQVSIPIFILSFDLHPLSLFSFSLILFFIQNEKEWAIIALKRLCRKLLQRVFPFLCDVLSL</sequence>
<accession>B9Y3Z7</accession>
<gene>
    <name evidence="2" type="ORF">HOLDEFILI_00528</name>
</gene>
<proteinExistence type="predicted"/>
<comment type="caution">
    <text evidence="2">The sequence shown here is derived from an EMBL/GenBank/DDBJ whole genome shotgun (WGS) entry which is preliminary data.</text>
</comment>
<dbReference type="HOGENOM" id="CLU_2861661_0_0_9"/>
<evidence type="ECO:0000313" key="2">
    <source>
        <dbReference type="EMBL" id="EEF69302.1"/>
    </source>
</evidence>
<keyword evidence="1" id="KW-0472">Membrane</keyword>
<keyword evidence="1" id="KW-1133">Transmembrane helix</keyword>
<evidence type="ECO:0000313" key="3">
    <source>
        <dbReference type="Proteomes" id="UP000005950"/>
    </source>
</evidence>